<keyword evidence="1" id="KW-0472">Membrane</keyword>
<evidence type="ECO:0000313" key="3">
    <source>
        <dbReference type="EMBL" id="UZD55568.1"/>
    </source>
</evidence>
<dbReference type="InterPro" id="IPR036873">
    <property type="entry name" value="Rhodanese-like_dom_sf"/>
</dbReference>
<accession>A0ABY6MU79</accession>
<dbReference type="EMBL" id="CP110257">
    <property type="protein sequence ID" value="UZD55568.1"/>
    <property type="molecule type" value="Genomic_DNA"/>
</dbReference>
<dbReference type="InterPro" id="IPR050229">
    <property type="entry name" value="GlpE_sulfurtransferase"/>
</dbReference>
<dbReference type="CDD" id="cd00158">
    <property type="entry name" value="RHOD"/>
    <property type="match status" value="1"/>
</dbReference>
<dbReference type="InterPro" id="IPR001763">
    <property type="entry name" value="Rhodanese-like_dom"/>
</dbReference>
<dbReference type="PROSITE" id="PS50206">
    <property type="entry name" value="RHODANESE_3"/>
    <property type="match status" value="1"/>
</dbReference>
<dbReference type="RefSeq" id="WP_264893322.1">
    <property type="nucleotide sequence ID" value="NZ_CP110257.1"/>
</dbReference>
<feature type="transmembrane region" description="Helical" evidence="1">
    <location>
        <begin position="7"/>
        <end position="26"/>
    </location>
</feature>
<keyword evidence="4" id="KW-1185">Reference proteome</keyword>
<keyword evidence="1" id="KW-1133">Transmembrane helix</keyword>
<protein>
    <submittedName>
        <fullName evidence="3">Rhodanese-like domain-containing protein</fullName>
    </submittedName>
</protein>
<dbReference type="PANTHER" id="PTHR43031:SF18">
    <property type="entry name" value="RHODANESE-RELATED SULFURTRANSFERASES"/>
    <property type="match status" value="1"/>
</dbReference>
<reference evidence="3" key="1">
    <citation type="submission" date="2022-10" db="EMBL/GenBank/DDBJ databases">
        <title>Complete genome sequence of Schlegelella aquatica LMG 23380.</title>
        <authorList>
            <person name="Musilova J."/>
            <person name="Kourilova X."/>
            <person name="Bezdicek M."/>
            <person name="Hermankova K."/>
            <person name="Obruca S."/>
            <person name="Sedlar K."/>
        </authorList>
    </citation>
    <scope>NUCLEOTIDE SEQUENCE</scope>
    <source>
        <strain evidence="3">LMG 23380</strain>
    </source>
</reference>
<evidence type="ECO:0000256" key="1">
    <source>
        <dbReference type="SAM" id="Phobius"/>
    </source>
</evidence>
<dbReference type="Proteomes" id="UP001163266">
    <property type="component" value="Chromosome"/>
</dbReference>
<keyword evidence="1" id="KW-0812">Transmembrane</keyword>
<name>A0ABY6MU79_9BURK</name>
<evidence type="ECO:0000259" key="2">
    <source>
        <dbReference type="PROSITE" id="PS50206"/>
    </source>
</evidence>
<feature type="domain" description="Rhodanese" evidence="2">
    <location>
        <begin position="45"/>
        <end position="134"/>
    </location>
</feature>
<gene>
    <name evidence="3" type="ORF">OMP39_02975</name>
</gene>
<dbReference type="Pfam" id="PF00581">
    <property type="entry name" value="Rhodanese"/>
    <property type="match status" value="1"/>
</dbReference>
<dbReference type="SUPFAM" id="SSF52821">
    <property type="entry name" value="Rhodanese/Cell cycle control phosphatase"/>
    <property type="match status" value="1"/>
</dbReference>
<dbReference type="SMART" id="SM00450">
    <property type="entry name" value="RHOD"/>
    <property type="match status" value="1"/>
</dbReference>
<organism evidence="3 4">
    <name type="scientific">Caldimonas aquatica</name>
    <dbReference type="NCBI Taxonomy" id="376175"/>
    <lineage>
        <taxon>Bacteria</taxon>
        <taxon>Pseudomonadati</taxon>
        <taxon>Pseudomonadota</taxon>
        <taxon>Betaproteobacteria</taxon>
        <taxon>Burkholderiales</taxon>
        <taxon>Sphaerotilaceae</taxon>
        <taxon>Caldimonas</taxon>
    </lineage>
</organism>
<dbReference type="PANTHER" id="PTHR43031">
    <property type="entry name" value="FAD-DEPENDENT OXIDOREDUCTASE"/>
    <property type="match status" value="1"/>
</dbReference>
<evidence type="ECO:0000313" key="4">
    <source>
        <dbReference type="Proteomes" id="UP001163266"/>
    </source>
</evidence>
<dbReference type="Gene3D" id="3.40.250.10">
    <property type="entry name" value="Rhodanese-like domain"/>
    <property type="match status" value="1"/>
</dbReference>
<proteinExistence type="predicted"/>
<sequence length="137" mass="14858">MKFFLDNWFLFLVAFVSGGMLLWPLVSRSAQGRGVSPTQAVLLINRDKAVVVDVSEPHEYAQGHVKGARNIPFGQLESSKDLPSNKALPIILVCPRGVRAARAAATLRKLGYENAVSLAGGLHAWREAHLPVEKSSA</sequence>